<reference evidence="1 2" key="1">
    <citation type="journal article" date="2021" name="Hortic Res">
        <title>High-quality reference genome and annotation aids understanding of berry development for evergreen blueberry (Vaccinium darrowii).</title>
        <authorList>
            <person name="Yu J."/>
            <person name="Hulse-Kemp A.M."/>
            <person name="Babiker E."/>
            <person name="Staton M."/>
        </authorList>
    </citation>
    <scope>NUCLEOTIDE SEQUENCE [LARGE SCALE GENOMIC DNA]</scope>
    <source>
        <strain evidence="2">cv. NJ 8807/NJ 8810</strain>
        <tissue evidence="1">Young leaf</tissue>
    </source>
</reference>
<evidence type="ECO:0000313" key="1">
    <source>
        <dbReference type="EMBL" id="KAH7847738.1"/>
    </source>
</evidence>
<protein>
    <submittedName>
        <fullName evidence="1">Uncharacterized protein</fullName>
    </submittedName>
</protein>
<name>A0ACB7Y3Y3_9ERIC</name>
<comment type="caution">
    <text evidence="1">The sequence shown here is derived from an EMBL/GenBank/DDBJ whole genome shotgun (WGS) entry which is preliminary data.</text>
</comment>
<proteinExistence type="predicted"/>
<accession>A0ACB7Y3Y3</accession>
<evidence type="ECO:0000313" key="2">
    <source>
        <dbReference type="Proteomes" id="UP000828048"/>
    </source>
</evidence>
<dbReference type="EMBL" id="CM037155">
    <property type="protein sequence ID" value="KAH7847738.1"/>
    <property type="molecule type" value="Genomic_DNA"/>
</dbReference>
<gene>
    <name evidence="1" type="ORF">Vadar_029699</name>
</gene>
<dbReference type="Proteomes" id="UP000828048">
    <property type="component" value="Chromosome 5"/>
</dbReference>
<sequence>MGRALAGPRGLEWRSRSTFVFSETLSCSHPNSSSQLWSFRGYSVKNTKAVVTKAKKGKSKSDSKSDTSSSAVSAAADSSTTRTSAYAASPRTRTTVPSTWGPMDAPSSPPLLHSLRSPVQTPVLT</sequence>
<organism evidence="1 2">
    <name type="scientific">Vaccinium darrowii</name>
    <dbReference type="NCBI Taxonomy" id="229202"/>
    <lineage>
        <taxon>Eukaryota</taxon>
        <taxon>Viridiplantae</taxon>
        <taxon>Streptophyta</taxon>
        <taxon>Embryophyta</taxon>
        <taxon>Tracheophyta</taxon>
        <taxon>Spermatophyta</taxon>
        <taxon>Magnoliopsida</taxon>
        <taxon>eudicotyledons</taxon>
        <taxon>Gunneridae</taxon>
        <taxon>Pentapetalae</taxon>
        <taxon>asterids</taxon>
        <taxon>Ericales</taxon>
        <taxon>Ericaceae</taxon>
        <taxon>Vaccinioideae</taxon>
        <taxon>Vaccinieae</taxon>
        <taxon>Vaccinium</taxon>
    </lineage>
</organism>
<keyword evidence="2" id="KW-1185">Reference proteome</keyword>